<keyword evidence="2" id="KW-1185">Reference proteome</keyword>
<organism evidence="1 2">
    <name type="scientific">Olea europaea subsp. europaea</name>
    <dbReference type="NCBI Taxonomy" id="158383"/>
    <lineage>
        <taxon>Eukaryota</taxon>
        <taxon>Viridiplantae</taxon>
        <taxon>Streptophyta</taxon>
        <taxon>Embryophyta</taxon>
        <taxon>Tracheophyta</taxon>
        <taxon>Spermatophyta</taxon>
        <taxon>Magnoliopsida</taxon>
        <taxon>eudicotyledons</taxon>
        <taxon>Gunneridae</taxon>
        <taxon>Pentapetalae</taxon>
        <taxon>asterids</taxon>
        <taxon>lamiids</taxon>
        <taxon>Lamiales</taxon>
        <taxon>Oleaceae</taxon>
        <taxon>Oleeae</taxon>
        <taxon>Olea</taxon>
    </lineage>
</organism>
<gene>
    <name evidence="1" type="ORF">OLEA9_A075682</name>
</gene>
<protein>
    <submittedName>
        <fullName evidence="1">Translation initiation factor if-3</fullName>
    </submittedName>
</protein>
<dbReference type="Gramene" id="OE9A075682T2">
    <property type="protein sequence ID" value="OE9A075682C2"/>
    <property type="gene ID" value="OE9A075682"/>
</dbReference>
<dbReference type="GO" id="GO:0003743">
    <property type="term" value="F:translation initiation factor activity"/>
    <property type="evidence" value="ECO:0007669"/>
    <property type="project" value="UniProtKB-KW"/>
</dbReference>
<evidence type="ECO:0000313" key="2">
    <source>
        <dbReference type="Proteomes" id="UP000594638"/>
    </source>
</evidence>
<name>A0A8S0VH96_OLEEU</name>
<evidence type="ECO:0000313" key="1">
    <source>
        <dbReference type="EMBL" id="CAA3033170.1"/>
    </source>
</evidence>
<dbReference type="Proteomes" id="UP000594638">
    <property type="component" value="Unassembled WGS sequence"/>
</dbReference>
<proteinExistence type="predicted"/>
<dbReference type="AlphaFoldDB" id="A0A8S0VH96"/>
<dbReference type="OrthoDB" id="21573at2759"/>
<reference evidence="1 2" key="1">
    <citation type="submission" date="2019-12" db="EMBL/GenBank/DDBJ databases">
        <authorList>
            <person name="Alioto T."/>
            <person name="Alioto T."/>
            <person name="Gomez Garrido J."/>
        </authorList>
    </citation>
    <scope>NUCLEOTIDE SEQUENCE [LARGE SCALE GENOMIC DNA]</scope>
</reference>
<accession>A0A8S0VH96</accession>
<comment type="caution">
    <text evidence="1">The sequence shown here is derived from an EMBL/GenBank/DDBJ whole genome shotgun (WGS) entry which is preliminary data.</text>
</comment>
<keyword evidence="1" id="KW-0648">Protein biosynthesis</keyword>
<dbReference type="EMBL" id="CACTIH010009927">
    <property type="protein sequence ID" value="CAA3033170.1"/>
    <property type="molecule type" value="Genomic_DNA"/>
</dbReference>
<keyword evidence="1" id="KW-0396">Initiation factor</keyword>
<sequence length="132" mass="14654">MSGFTSIFHQPLKLQLSESLRPLSFHSNFFTLHFQGPATRWLSVSSTTTVATTAIVSRYGGGGGSSRRPKTNDDQALDISSIRSDRVRLIDQQQNMVSICTTTKCVYCICFTSDCIVMHKMGIKLVSPALYR</sequence>